<name>G8R339_OWEHD</name>
<evidence type="ECO:0000313" key="3">
    <source>
        <dbReference type="Proteomes" id="UP000005631"/>
    </source>
</evidence>
<dbReference type="KEGG" id="oho:Oweho_3110"/>
<dbReference type="CDD" id="cd15482">
    <property type="entry name" value="Sialidase_non-viral"/>
    <property type="match status" value="1"/>
</dbReference>
<organism evidence="2 3">
    <name type="scientific">Owenweeksia hongkongensis (strain DSM 17368 / CIP 108786 / JCM 12287 / NRRL B-23963 / UST20020801)</name>
    <dbReference type="NCBI Taxonomy" id="926562"/>
    <lineage>
        <taxon>Bacteria</taxon>
        <taxon>Pseudomonadati</taxon>
        <taxon>Bacteroidota</taxon>
        <taxon>Flavobacteriia</taxon>
        <taxon>Flavobacteriales</taxon>
        <taxon>Owenweeksiaceae</taxon>
        <taxon>Owenweeksia</taxon>
    </lineage>
</organism>
<feature type="domain" description="Sialidase" evidence="1">
    <location>
        <begin position="153"/>
        <end position="383"/>
    </location>
</feature>
<dbReference type="Proteomes" id="UP000005631">
    <property type="component" value="Chromosome"/>
</dbReference>
<evidence type="ECO:0000313" key="2">
    <source>
        <dbReference type="EMBL" id="AEV34064.1"/>
    </source>
</evidence>
<dbReference type="InterPro" id="IPR036278">
    <property type="entry name" value="Sialidase_sf"/>
</dbReference>
<protein>
    <submittedName>
        <fullName evidence="2">BNR/Asp-box repeat protein</fullName>
    </submittedName>
</protein>
<proteinExistence type="predicted"/>
<dbReference type="HOGENOM" id="CLU_550713_0_0_10"/>
<dbReference type="Pfam" id="PF13088">
    <property type="entry name" value="BNR_2"/>
    <property type="match status" value="1"/>
</dbReference>
<dbReference type="SUPFAM" id="SSF50939">
    <property type="entry name" value="Sialidases"/>
    <property type="match status" value="2"/>
</dbReference>
<dbReference type="InterPro" id="IPR011040">
    <property type="entry name" value="Sialidase"/>
</dbReference>
<keyword evidence="3" id="KW-1185">Reference proteome</keyword>
<dbReference type="RefSeq" id="WP_014203411.1">
    <property type="nucleotide sequence ID" value="NC_016599.1"/>
</dbReference>
<dbReference type="OrthoDB" id="9757809at2"/>
<gene>
    <name evidence="2" type="ordered locus">Oweho_3110</name>
</gene>
<dbReference type="EMBL" id="CP003156">
    <property type="protein sequence ID" value="AEV34064.1"/>
    <property type="molecule type" value="Genomic_DNA"/>
</dbReference>
<dbReference type="STRING" id="926562.Oweho_3110"/>
<accession>G8R339</accession>
<dbReference type="AlphaFoldDB" id="G8R339"/>
<evidence type="ECO:0000259" key="1">
    <source>
        <dbReference type="Pfam" id="PF13088"/>
    </source>
</evidence>
<sequence length="423" mass="47454">MKKLFILALFPALMMGQYKNVKIGESAPAHRGICEPSISINKKDPQNVTAGAILDRVFYSNDGGLTWTGDTLKSSYGVWGDPVLISDYEGNQYFFHLSDPTGKNWKSEEILDRIVCQKSTDGGRTWNNGSYMGLDHPKDQDKQWVAVDPNNNNLYATWTQFDKYGSKDTADKTNILFSMSTDRGESWSEAIQVNEFSGNCLDGDSTTEGAVPAVGPDGEVYVAWGYNEKIYFNSSLDGGKTWSKTNVEVADQPGGWDIHVPGLQRANGMPVTVCDVSDGPHRGTIYVNWVDDRKGNFDVWFSKSTNKGKSWSKPKKINDDKGKADQFFTWISCDPVTGYLYAVFYDRRDLQGLQTDVYMAYSKDGGKHWTNEKINEKTFTPNPLVFFGDYNHIDAYNGMVRPIWTRMEADGGMSIWTAIISLQ</sequence>
<dbReference type="eggNOG" id="COG4409">
    <property type="taxonomic scope" value="Bacteria"/>
</dbReference>
<dbReference type="Gene3D" id="2.120.10.10">
    <property type="match status" value="3"/>
</dbReference>
<reference evidence="2 3" key="1">
    <citation type="journal article" date="2012" name="Stand. Genomic Sci.">
        <title>Genome sequence of the orange-pigmented seawater bacterium Owenweeksia hongkongensis type strain (UST20020801(T)).</title>
        <authorList>
            <person name="Riedel T."/>
            <person name="Held B."/>
            <person name="Nolan M."/>
            <person name="Lucas S."/>
            <person name="Lapidus A."/>
            <person name="Tice H."/>
            <person name="Del Rio T.G."/>
            <person name="Cheng J.F."/>
            <person name="Han C."/>
            <person name="Tapia R."/>
            <person name="Goodwin L.A."/>
            <person name="Pitluck S."/>
            <person name="Liolios K."/>
            <person name="Mavromatis K."/>
            <person name="Pagani I."/>
            <person name="Ivanova N."/>
            <person name="Mikhailova N."/>
            <person name="Pati A."/>
            <person name="Chen A."/>
            <person name="Palaniappan K."/>
            <person name="Rohde M."/>
            <person name="Tindall B.J."/>
            <person name="Detter J.C."/>
            <person name="Goker M."/>
            <person name="Woyke T."/>
            <person name="Bristow J."/>
            <person name="Eisen J.A."/>
            <person name="Markowitz V."/>
            <person name="Hugenholtz P."/>
            <person name="Klenk H.P."/>
            <person name="Kyrpides N.C."/>
        </authorList>
    </citation>
    <scope>NUCLEOTIDE SEQUENCE</scope>
    <source>
        <strain evidence="3">DSM 17368 / JCM 12287 / NRRL B-23963</strain>
    </source>
</reference>